<proteinExistence type="predicted"/>
<dbReference type="EMBL" id="CM051407">
    <property type="protein sequence ID" value="KAJ4701192.1"/>
    <property type="molecule type" value="Genomic_DNA"/>
</dbReference>
<organism evidence="1 2">
    <name type="scientific">Melia azedarach</name>
    <name type="common">Chinaberry tree</name>
    <dbReference type="NCBI Taxonomy" id="155640"/>
    <lineage>
        <taxon>Eukaryota</taxon>
        <taxon>Viridiplantae</taxon>
        <taxon>Streptophyta</taxon>
        <taxon>Embryophyta</taxon>
        <taxon>Tracheophyta</taxon>
        <taxon>Spermatophyta</taxon>
        <taxon>Magnoliopsida</taxon>
        <taxon>eudicotyledons</taxon>
        <taxon>Gunneridae</taxon>
        <taxon>Pentapetalae</taxon>
        <taxon>rosids</taxon>
        <taxon>malvids</taxon>
        <taxon>Sapindales</taxon>
        <taxon>Meliaceae</taxon>
        <taxon>Melia</taxon>
    </lineage>
</organism>
<evidence type="ECO:0000313" key="2">
    <source>
        <dbReference type="Proteomes" id="UP001164539"/>
    </source>
</evidence>
<evidence type="ECO:0000313" key="1">
    <source>
        <dbReference type="EMBL" id="KAJ4701192.1"/>
    </source>
</evidence>
<sequence length="124" mass="12894">MKKLMERPSASSSEDVSTDQAAGFYNPYLIYEAVKRSILKCLGINADESKPQSENQPKDDEDEATCSCSCSTAATDPAPPSTTTADSETEADADDPPAGDEGIAASLAVPPRPGGSTGRGPRIN</sequence>
<comment type="caution">
    <text evidence="1">The sequence shown here is derived from an EMBL/GenBank/DDBJ whole genome shotgun (WGS) entry which is preliminary data.</text>
</comment>
<dbReference type="Proteomes" id="UP001164539">
    <property type="component" value="Chromosome 14"/>
</dbReference>
<gene>
    <name evidence="1" type="ORF">OWV82_024471</name>
</gene>
<accession>A0ACC1WQF0</accession>
<name>A0ACC1WQF0_MELAZ</name>
<reference evidence="1 2" key="1">
    <citation type="journal article" date="2023" name="Science">
        <title>Complex scaffold remodeling in plant triterpene biosynthesis.</title>
        <authorList>
            <person name="De La Pena R."/>
            <person name="Hodgson H."/>
            <person name="Liu J.C."/>
            <person name="Stephenson M.J."/>
            <person name="Martin A.C."/>
            <person name="Owen C."/>
            <person name="Harkess A."/>
            <person name="Leebens-Mack J."/>
            <person name="Jimenez L.E."/>
            <person name="Osbourn A."/>
            <person name="Sattely E.S."/>
        </authorList>
    </citation>
    <scope>NUCLEOTIDE SEQUENCE [LARGE SCALE GENOMIC DNA]</scope>
    <source>
        <strain evidence="2">cv. JPN11</strain>
        <tissue evidence="1">Leaf</tissue>
    </source>
</reference>
<keyword evidence="2" id="KW-1185">Reference proteome</keyword>
<protein>
    <submittedName>
        <fullName evidence="1">Uncharacterized protein</fullName>
    </submittedName>
</protein>